<keyword evidence="3" id="KW-0507">mRNA processing</keyword>
<keyword evidence="10" id="KW-0508">mRNA splicing</keyword>
<feature type="compositionally biased region" description="Basic and acidic residues" evidence="14">
    <location>
        <begin position="526"/>
        <end position="557"/>
    </location>
</feature>
<dbReference type="InterPro" id="IPR000504">
    <property type="entry name" value="RRM_dom"/>
</dbReference>
<dbReference type="GO" id="GO:0008270">
    <property type="term" value="F:zinc ion binding"/>
    <property type="evidence" value="ECO:0007669"/>
    <property type="project" value="UniProtKB-KW"/>
</dbReference>
<dbReference type="NCBIfam" id="TIGR01053">
    <property type="entry name" value="LSD1"/>
    <property type="match status" value="1"/>
</dbReference>
<dbReference type="Gene3D" id="3.40.50.12660">
    <property type="match status" value="1"/>
</dbReference>
<evidence type="ECO:0000256" key="7">
    <source>
        <dbReference type="ARBA" id="ARBA00022833"/>
    </source>
</evidence>
<dbReference type="InterPro" id="IPR011600">
    <property type="entry name" value="Pept_C14_caspase"/>
</dbReference>
<dbReference type="GO" id="GO:0089701">
    <property type="term" value="C:U2AF complex"/>
    <property type="evidence" value="ECO:0007669"/>
    <property type="project" value="InterPro"/>
</dbReference>
<dbReference type="PANTHER" id="PTHR48104:SF17">
    <property type="entry name" value="METACASPASE-3"/>
    <property type="match status" value="1"/>
</dbReference>
<gene>
    <name evidence="17" type="ORF">FRX31_026838</name>
</gene>
<name>A0A7J6VEQ8_THATH</name>
<comment type="caution">
    <text evidence="17">The sequence shown here is derived from an EMBL/GenBank/DDBJ whole genome shotgun (WGS) entry which is preliminary data.</text>
</comment>
<reference evidence="17 18" key="1">
    <citation type="submission" date="2020-06" db="EMBL/GenBank/DDBJ databases">
        <title>Transcriptomic and genomic resources for Thalictrum thalictroides and T. hernandezii: Facilitating candidate gene discovery in an emerging model plant lineage.</title>
        <authorList>
            <person name="Arias T."/>
            <person name="Riano-Pachon D.M."/>
            <person name="Di Stilio V.S."/>
        </authorList>
    </citation>
    <scope>NUCLEOTIDE SEQUENCE [LARGE SCALE GENOMIC DNA]</scope>
    <source>
        <strain evidence="18">cv. WT478/WT964</strain>
        <tissue evidence="17">Leaves</tissue>
    </source>
</reference>
<protein>
    <submittedName>
        <fullName evidence="17">Metacaspase-1</fullName>
    </submittedName>
</protein>
<dbReference type="PRINTS" id="PR01848">
    <property type="entry name" value="U2AUXFACTOR"/>
</dbReference>
<comment type="similarity">
    <text evidence="2">Belongs to the peptidase C14B family.</text>
</comment>
<dbReference type="SUPFAM" id="SSF52129">
    <property type="entry name" value="Caspase-like"/>
    <property type="match status" value="1"/>
</dbReference>
<dbReference type="GO" id="GO:0006508">
    <property type="term" value="P:proteolysis"/>
    <property type="evidence" value="ECO:0007669"/>
    <property type="project" value="InterPro"/>
</dbReference>
<dbReference type="Proteomes" id="UP000554482">
    <property type="component" value="Unassembled WGS sequence"/>
</dbReference>
<accession>A0A7J6VEQ8</accession>
<evidence type="ECO:0000313" key="18">
    <source>
        <dbReference type="Proteomes" id="UP000554482"/>
    </source>
</evidence>
<dbReference type="GO" id="GO:0005737">
    <property type="term" value="C:cytoplasm"/>
    <property type="evidence" value="ECO:0007669"/>
    <property type="project" value="TreeGrafter"/>
</dbReference>
<dbReference type="PROSITE" id="PS50103">
    <property type="entry name" value="ZF_C3H1"/>
    <property type="match status" value="1"/>
</dbReference>
<comment type="subcellular location">
    <subcellularLocation>
        <location evidence="1">Nucleus</location>
    </subcellularLocation>
</comment>
<dbReference type="InterPro" id="IPR029030">
    <property type="entry name" value="Caspase-like_dom_sf"/>
</dbReference>
<evidence type="ECO:0000256" key="13">
    <source>
        <dbReference type="PROSITE-ProRule" id="PRU00723"/>
    </source>
</evidence>
<dbReference type="InterPro" id="IPR050452">
    <property type="entry name" value="Metacaspase"/>
</dbReference>
<dbReference type="FunFam" id="3.30.70.330:FF:000122">
    <property type="entry name" value="Splicing factor U2AF small subunit"/>
    <property type="match status" value="1"/>
</dbReference>
<organism evidence="17 18">
    <name type="scientific">Thalictrum thalictroides</name>
    <name type="common">Rue-anemone</name>
    <name type="synonym">Anemone thalictroides</name>
    <dbReference type="NCBI Taxonomy" id="46969"/>
    <lineage>
        <taxon>Eukaryota</taxon>
        <taxon>Viridiplantae</taxon>
        <taxon>Streptophyta</taxon>
        <taxon>Embryophyta</taxon>
        <taxon>Tracheophyta</taxon>
        <taxon>Spermatophyta</taxon>
        <taxon>Magnoliopsida</taxon>
        <taxon>Ranunculales</taxon>
        <taxon>Ranunculaceae</taxon>
        <taxon>Thalictroideae</taxon>
        <taxon>Thalictrum</taxon>
    </lineage>
</organism>
<dbReference type="GO" id="GO:0000398">
    <property type="term" value="P:mRNA splicing, via spliceosome"/>
    <property type="evidence" value="ECO:0007669"/>
    <property type="project" value="InterPro"/>
</dbReference>
<keyword evidence="6 13" id="KW-0863">Zinc-finger</keyword>
<feature type="compositionally biased region" description="Basic and acidic residues" evidence="14">
    <location>
        <begin position="497"/>
        <end position="516"/>
    </location>
</feature>
<evidence type="ECO:0000256" key="11">
    <source>
        <dbReference type="ARBA" id="ARBA00023242"/>
    </source>
</evidence>
<dbReference type="SMART" id="SM00360">
    <property type="entry name" value="RRM"/>
    <property type="match status" value="1"/>
</dbReference>
<evidence type="ECO:0000256" key="8">
    <source>
        <dbReference type="ARBA" id="ARBA00022884"/>
    </source>
</evidence>
<dbReference type="EMBL" id="JABWDY010033235">
    <property type="protein sequence ID" value="KAF5183574.1"/>
    <property type="molecule type" value="Genomic_DNA"/>
</dbReference>
<dbReference type="InterPro" id="IPR005735">
    <property type="entry name" value="Znf_LSD1"/>
</dbReference>
<dbReference type="AlphaFoldDB" id="A0A7J6VEQ8"/>
<keyword evidence="11" id="KW-0539">Nucleus</keyword>
<dbReference type="InterPro" id="IPR003954">
    <property type="entry name" value="RRM_euk-type"/>
</dbReference>
<keyword evidence="18" id="KW-1185">Reference proteome</keyword>
<dbReference type="GO" id="GO:0003723">
    <property type="term" value="F:RNA binding"/>
    <property type="evidence" value="ECO:0007669"/>
    <property type="project" value="UniProtKB-UniRule"/>
</dbReference>
<feature type="domain" description="RRM" evidence="15">
    <location>
        <begin position="351"/>
        <end position="427"/>
    </location>
</feature>
<evidence type="ECO:0000256" key="5">
    <source>
        <dbReference type="ARBA" id="ARBA00022737"/>
    </source>
</evidence>
<sequence>MAGGRQKCNGCGTLLLVPPEAKAMRCALCQTVTTVRPLDPYNRTQDPVRQAASWMKGFMSTVSHRIDSVATSINSYPSNSYGNYAYHPPVSLPLSFPSVHGKRRALLCGLCYRSKRYELKGSINDVNCMRYFLVEKLGFPPDAILILTENERDPYRIPTRQNIRNALKWLVQGCQPGDSLVFHYSGHGSQQPNINGEEIDGFDETLCPLDYETEGMILDDEINATIVKPLPKGTTLHAIMDACHSGTILDLPYLCRMNKNGYYSWENHSPNKGTSGGLAVSFSACDDHQTSADTSALSGNTMTGAMTYSFIQAAQSSPGLTYGSLLNAMRVAIREANAGIRCNGPISSFLKKVLFNGLSQDFYEDLFEELSKYGEIESLNICDNLADHMVGNVYVQFREEEHAANALQNLTGRFYAGRPIIVDFSPVTDFREATCRQYEEDTCNRGGYCNFMHLKKISRDLRRHLFGRYRRRHSRSRSPYRHHSNEERSHVSRHGRRYDDRDHYCHDERIGHERGRNTNPGGRRNKSSEREGSAERRAKIEQWNKERDQAEAGHRESQNTNNNSNHSTGCAQYDDQNQPKQQEGGYHC</sequence>
<evidence type="ECO:0000313" key="17">
    <source>
        <dbReference type="EMBL" id="KAF5183574.1"/>
    </source>
</evidence>
<feature type="domain" description="C3H1-type" evidence="16">
    <location>
        <begin position="429"/>
        <end position="456"/>
    </location>
</feature>
<dbReference type="GO" id="GO:0003677">
    <property type="term" value="F:DNA binding"/>
    <property type="evidence" value="ECO:0007669"/>
    <property type="project" value="UniProtKB-KW"/>
</dbReference>
<dbReference type="GO" id="GO:0004197">
    <property type="term" value="F:cysteine-type endopeptidase activity"/>
    <property type="evidence" value="ECO:0007669"/>
    <property type="project" value="InterPro"/>
</dbReference>
<dbReference type="SUPFAM" id="SSF54928">
    <property type="entry name" value="RNA-binding domain, RBD"/>
    <property type="match status" value="1"/>
</dbReference>
<evidence type="ECO:0000256" key="14">
    <source>
        <dbReference type="SAM" id="MobiDB-lite"/>
    </source>
</evidence>
<dbReference type="OrthoDB" id="3223806at2759"/>
<dbReference type="InterPro" id="IPR009145">
    <property type="entry name" value="U2AF_small"/>
</dbReference>
<dbReference type="PROSITE" id="PS50102">
    <property type="entry name" value="RRM"/>
    <property type="match status" value="1"/>
</dbReference>
<dbReference type="Pfam" id="PF00656">
    <property type="entry name" value="Peptidase_C14"/>
    <property type="match status" value="1"/>
</dbReference>
<evidence type="ECO:0000256" key="9">
    <source>
        <dbReference type="ARBA" id="ARBA00023125"/>
    </source>
</evidence>
<evidence type="ECO:0000256" key="1">
    <source>
        <dbReference type="ARBA" id="ARBA00004123"/>
    </source>
</evidence>
<evidence type="ECO:0000259" key="16">
    <source>
        <dbReference type="PROSITE" id="PS50103"/>
    </source>
</evidence>
<evidence type="ECO:0000256" key="2">
    <source>
        <dbReference type="ARBA" id="ARBA00009005"/>
    </source>
</evidence>
<keyword evidence="4 13" id="KW-0479">Metal-binding</keyword>
<feature type="zinc finger region" description="C3H1-type" evidence="13">
    <location>
        <begin position="429"/>
        <end position="456"/>
    </location>
</feature>
<keyword evidence="7 13" id="KW-0862">Zinc</keyword>
<evidence type="ECO:0000256" key="3">
    <source>
        <dbReference type="ARBA" id="ARBA00022664"/>
    </source>
</evidence>
<dbReference type="GO" id="GO:0048573">
    <property type="term" value="P:photoperiodism, flowering"/>
    <property type="evidence" value="ECO:0007669"/>
    <property type="project" value="UniProtKB-ARBA"/>
</dbReference>
<evidence type="ECO:0000259" key="15">
    <source>
        <dbReference type="PROSITE" id="PS50102"/>
    </source>
</evidence>
<dbReference type="InterPro" id="IPR012677">
    <property type="entry name" value="Nucleotide-bd_a/b_plait_sf"/>
</dbReference>
<dbReference type="Pfam" id="PF00076">
    <property type="entry name" value="RRM_1"/>
    <property type="match status" value="1"/>
</dbReference>
<keyword evidence="5" id="KW-0677">Repeat</keyword>
<evidence type="ECO:0000256" key="10">
    <source>
        <dbReference type="ARBA" id="ARBA00023187"/>
    </source>
</evidence>
<evidence type="ECO:0000256" key="6">
    <source>
        <dbReference type="ARBA" id="ARBA00022771"/>
    </source>
</evidence>
<evidence type="ECO:0000256" key="4">
    <source>
        <dbReference type="ARBA" id="ARBA00022723"/>
    </source>
</evidence>
<dbReference type="InterPro" id="IPR000571">
    <property type="entry name" value="Znf_CCCH"/>
</dbReference>
<dbReference type="Gene3D" id="3.30.70.330">
    <property type="match status" value="1"/>
</dbReference>
<feature type="region of interest" description="Disordered" evidence="14">
    <location>
        <begin position="470"/>
        <end position="588"/>
    </location>
</feature>
<dbReference type="InterPro" id="IPR035979">
    <property type="entry name" value="RBD_domain_sf"/>
</dbReference>
<keyword evidence="9" id="KW-0238">DNA-binding</keyword>
<dbReference type="SMART" id="SM00361">
    <property type="entry name" value="RRM_1"/>
    <property type="match status" value="1"/>
</dbReference>
<dbReference type="Pfam" id="PF06943">
    <property type="entry name" value="zf-LSD1"/>
    <property type="match status" value="1"/>
</dbReference>
<keyword evidence="8 12" id="KW-0694">RNA-binding</keyword>
<feature type="compositionally biased region" description="Basic residues" evidence="14">
    <location>
        <begin position="470"/>
        <end position="482"/>
    </location>
</feature>
<dbReference type="PANTHER" id="PTHR48104">
    <property type="entry name" value="METACASPASE-4"/>
    <property type="match status" value="1"/>
</dbReference>
<feature type="compositionally biased region" description="Low complexity" evidence="14">
    <location>
        <begin position="559"/>
        <end position="568"/>
    </location>
</feature>
<evidence type="ECO:0000256" key="12">
    <source>
        <dbReference type="PROSITE-ProRule" id="PRU00176"/>
    </source>
</evidence>
<proteinExistence type="inferred from homology"/>